<dbReference type="Gene3D" id="3.40.35.10">
    <property type="entry name" value="Phosphotransferase system, sorbose subfamily IIB component"/>
    <property type="match status" value="1"/>
</dbReference>
<evidence type="ECO:0000256" key="4">
    <source>
        <dbReference type="ARBA" id="ARBA00022597"/>
    </source>
</evidence>
<dbReference type="RefSeq" id="WP_187018365.1">
    <property type="nucleotide sequence ID" value="NZ_JACOPB010000001.1"/>
</dbReference>
<evidence type="ECO:0000256" key="5">
    <source>
        <dbReference type="ARBA" id="ARBA00022679"/>
    </source>
</evidence>
<proteinExistence type="predicted"/>
<keyword evidence="7" id="KW-0418">Kinase</keyword>
<dbReference type="PROSITE" id="PS51101">
    <property type="entry name" value="PTS_EIIB_TYPE_4"/>
    <property type="match status" value="1"/>
</dbReference>
<evidence type="ECO:0000259" key="8">
    <source>
        <dbReference type="PROSITE" id="PS51101"/>
    </source>
</evidence>
<feature type="domain" description="PTS EIIB type-4" evidence="8">
    <location>
        <begin position="1"/>
        <end position="158"/>
    </location>
</feature>
<gene>
    <name evidence="9" type="ORF">H8S75_00125</name>
</gene>
<organism evidence="9 10">
    <name type="scientific">Hungatella hominis</name>
    <dbReference type="NCBI Taxonomy" id="2763050"/>
    <lineage>
        <taxon>Bacteria</taxon>
        <taxon>Bacillati</taxon>
        <taxon>Bacillota</taxon>
        <taxon>Clostridia</taxon>
        <taxon>Lachnospirales</taxon>
        <taxon>Lachnospiraceae</taxon>
        <taxon>Hungatella</taxon>
    </lineage>
</organism>
<dbReference type="EMBL" id="JACOPB010000001">
    <property type="protein sequence ID" value="MBC5706369.1"/>
    <property type="molecule type" value="Genomic_DNA"/>
</dbReference>
<sequence>MGVILGRIDERLIHGQMALAWLRQYPAEVVIVVDDQSAKDPLQTMLLQMAVSGTVICEVVSVADAKAAVELKSSKKIFLCARTPDVYVRLLEMGVKIPQINVGGLYSAVGRTQYYKTIFLDEKLKEDILKLGDYPVKVEHRMVPQDAETDIIAELKKQ</sequence>
<reference evidence="9 10" key="1">
    <citation type="submission" date="2020-08" db="EMBL/GenBank/DDBJ databases">
        <title>Genome public.</title>
        <authorList>
            <person name="Liu C."/>
            <person name="Sun Q."/>
        </authorList>
    </citation>
    <scope>NUCLEOTIDE SEQUENCE [LARGE SCALE GENOMIC DNA]</scope>
    <source>
        <strain evidence="9 10">NSJ-66</strain>
    </source>
</reference>
<keyword evidence="2" id="KW-0813">Transport</keyword>
<keyword evidence="10" id="KW-1185">Reference proteome</keyword>
<keyword evidence="3" id="KW-0963">Cytoplasm</keyword>
<dbReference type="InterPro" id="IPR004720">
    <property type="entry name" value="PTS_IIB_sorbose-sp"/>
</dbReference>
<dbReference type="Proteomes" id="UP000634672">
    <property type="component" value="Unassembled WGS sequence"/>
</dbReference>
<dbReference type="InterPro" id="IPR036667">
    <property type="entry name" value="PTS_IIB_sorbose-sp_sf"/>
</dbReference>
<evidence type="ECO:0000313" key="10">
    <source>
        <dbReference type="Proteomes" id="UP000634672"/>
    </source>
</evidence>
<comment type="subcellular location">
    <subcellularLocation>
        <location evidence="1">Cytoplasm</location>
    </subcellularLocation>
</comment>
<accession>A0ABR7GZJ0</accession>
<evidence type="ECO:0000256" key="7">
    <source>
        <dbReference type="ARBA" id="ARBA00022777"/>
    </source>
</evidence>
<protein>
    <submittedName>
        <fullName evidence="9">PTS sugar transporter subunit IIB</fullName>
    </submittedName>
</protein>
<keyword evidence="5" id="KW-0808">Transferase</keyword>
<dbReference type="Pfam" id="PF03830">
    <property type="entry name" value="PTSIIB_sorb"/>
    <property type="match status" value="1"/>
</dbReference>
<comment type="caution">
    <text evidence="9">The sequence shown here is derived from an EMBL/GenBank/DDBJ whole genome shotgun (WGS) entry which is preliminary data.</text>
</comment>
<keyword evidence="4 9" id="KW-0762">Sugar transport</keyword>
<evidence type="ECO:0000256" key="2">
    <source>
        <dbReference type="ARBA" id="ARBA00022448"/>
    </source>
</evidence>
<evidence type="ECO:0000313" key="9">
    <source>
        <dbReference type="EMBL" id="MBC5706369.1"/>
    </source>
</evidence>
<keyword evidence="6" id="KW-0598">Phosphotransferase system</keyword>
<evidence type="ECO:0000256" key="3">
    <source>
        <dbReference type="ARBA" id="ARBA00022490"/>
    </source>
</evidence>
<evidence type="ECO:0000256" key="6">
    <source>
        <dbReference type="ARBA" id="ARBA00022683"/>
    </source>
</evidence>
<dbReference type="SUPFAM" id="SSF52728">
    <property type="entry name" value="PTS IIb component"/>
    <property type="match status" value="1"/>
</dbReference>
<evidence type="ECO:0000256" key="1">
    <source>
        <dbReference type="ARBA" id="ARBA00004496"/>
    </source>
</evidence>
<name>A0ABR7GZJ0_9FIRM</name>